<evidence type="ECO:0000259" key="6">
    <source>
        <dbReference type="Pfam" id="PF01284"/>
    </source>
</evidence>
<feature type="transmembrane region" description="Helical" evidence="5">
    <location>
        <begin position="12"/>
        <end position="32"/>
    </location>
</feature>
<evidence type="ECO:0000256" key="5">
    <source>
        <dbReference type="SAM" id="Phobius"/>
    </source>
</evidence>
<dbReference type="GO" id="GO:0032126">
    <property type="term" value="C:eisosome"/>
    <property type="evidence" value="ECO:0007669"/>
    <property type="project" value="TreeGrafter"/>
</dbReference>
<keyword evidence="8" id="KW-1185">Reference proteome</keyword>
<protein>
    <submittedName>
        <fullName evidence="7">Marvel domain-containing protein</fullName>
    </submittedName>
</protein>
<feature type="domain" description="MARVEL" evidence="6">
    <location>
        <begin position="8"/>
        <end position="172"/>
    </location>
</feature>
<keyword evidence="2 5" id="KW-0812">Transmembrane</keyword>
<dbReference type="GO" id="GO:0072659">
    <property type="term" value="P:protein localization to plasma membrane"/>
    <property type="evidence" value="ECO:0007669"/>
    <property type="project" value="TreeGrafter"/>
</dbReference>
<evidence type="ECO:0000256" key="3">
    <source>
        <dbReference type="ARBA" id="ARBA00022989"/>
    </source>
</evidence>
<dbReference type="AlphaFoldDB" id="A0AAN6XLG3"/>
<dbReference type="PANTHER" id="PTHR28165:SF2">
    <property type="entry name" value="MARVEL DOMAIN-CONTAINING PROTEIN"/>
    <property type="match status" value="1"/>
</dbReference>
<evidence type="ECO:0000256" key="4">
    <source>
        <dbReference type="ARBA" id="ARBA00023136"/>
    </source>
</evidence>
<gene>
    <name evidence="7" type="ORF">QBC40DRAFT_275721</name>
</gene>
<name>A0AAN6XLG3_9PEZI</name>
<organism evidence="7 8">
    <name type="scientific">Triangularia verruculosa</name>
    <dbReference type="NCBI Taxonomy" id="2587418"/>
    <lineage>
        <taxon>Eukaryota</taxon>
        <taxon>Fungi</taxon>
        <taxon>Dikarya</taxon>
        <taxon>Ascomycota</taxon>
        <taxon>Pezizomycotina</taxon>
        <taxon>Sordariomycetes</taxon>
        <taxon>Sordariomycetidae</taxon>
        <taxon>Sordariales</taxon>
        <taxon>Podosporaceae</taxon>
        <taxon>Triangularia</taxon>
    </lineage>
</organism>
<dbReference type="PANTHER" id="PTHR28165">
    <property type="entry name" value="NON-CLASSICAL EXPORT PROTEIN 2-RELATED"/>
    <property type="match status" value="1"/>
</dbReference>
<reference evidence="7" key="2">
    <citation type="submission" date="2023-05" db="EMBL/GenBank/DDBJ databases">
        <authorList>
            <consortium name="Lawrence Berkeley National Laboratory"/>
            <person name="Steindorff A."/>
            <person name="Hensen N."/>
            <person name="Bonometti L."/>
            <person name="Westerberg I."/>
            <person name="Brannstrom I.O."/>
            <person name="Guillou S."/>
            <person name="Cros-Aarteil S."/>
            <person name="Calhoun S."/>
            <person name="Haridas S."/>
            <person name="Kuo A."/>
            <person name="Mondo S."/>
            <person name="Pangilinan J."/>
            <person name="Riley R."/>
            <person name="Labutti K."/>
            <person name="Andreopoulos B."/>
            <person name="Lipzen A."/>
            <person name="Chen C."/>
            <person name="Yanf M."/>
            <person name="Daum C."/>
            <person name="Ng V."/>
            <person name="Clum A."/>
            <person name="Ohm R."/>
            <person name="Martin F."/>
            <person name="Silar P."/>
            <person name="Natvig D."/>
            <person name="Lalanne C."/>
            <person name="Gautier V."/>
            <person name="Ament-Velasquez S.L."/>
            <person name="Kruys A."/>
            <person name="Hutchinson M.I."/>
            <person name="Powell A.J."/>
            <person name="Barry K."/>
            <person name="Miller A.N."/>
            <person name="Grigoriev I.V."/>
            <person name="Debuchy R."/>
            <person name="Gladieux P."/>
            <person name="Thoren M.H."/>
            <person name="Johannesson H."/>
        </authorList>
    </citation>
    <scope>NUCLEOTIDE SEQUENCE</scope>
    <source>
        <strain evidence="7">CBS 315.58</strain>
    </source>
</reference>
<dbReference type="EMBL" id="MU863894">
    <property type="protein sequence ID" value="KAK4202804.1"/>
    <property type="molecule type" value="Genomic_DNA"/>
</dbReference>
<sequence length="191" mass="20610">MDLPKALTAVLRFLQLLLSITILALTLTFLKAQVYGDVPVTTKFTVFVAAFTIVIAVLNLAGTIWWTWLEDLLPTIVLLGLDGVAALLLIAAGIAWTVGLKDAQSCSNYEKMYLTALINGGTVDVGGEIPFIGVANEDDTHEALFNRLQGLCKKATANQSLMFVVGAAFCGGLIALRLWRHKRGGQKVTYV</sequence>
<evidence type="ECO:0000256" key="1">
    <source>
        <dbReference type="ARBA" id="ARBA00004141"/>
    </source>
</evidence>
<keyword evidence="3 5" id="KW-1133">Transmembrane helix</keyword>
<dbReference type="GO" id="GO:0005886">
    <property type="term" value="C:plasma membrane"/>
    <property type="evidence" value="ECO:0007669"/>
    <property type="project" value="TreeGrafter"/>
</dbReference>
<accession>A0AAN6XLG3</accession>
<comment type="subcellular location">
    <subcellularLocation>
        <location evidence="1">Membrane</location>
        <topology evidence="1">Multi-pass membrane protein</topology>
    </subcellularLocation>
</comment>
<feature type="transmembrane region" description="Helical" evidence="5">
    <location>
        <begin position="161"/>
        <end position="179"/>
    </location>
</feature>
<dbReference type="Pfam" id="PF01284">
    <property type="entry name" value="MARVEL"/>
    <property type="match status" value="1"/>
</dbReference>
<evidence type="ECO:0000256" key="2">
    <source>
        <dbReference type="ARBA" id="ARBA00022692"/>
    </source>
</evidence>
<comment type="caution">
    <text evidence="7">The sequence shown here is derived from an EMBL/GenBank/DDBJ whole genome shotgun (WGS) entry which is preliminary data.</text>
</comment>
<evidence type="ECO:0000313" key="8">
    <source>
        <dbReference type="Proteomes" id="UP001303160"/>
    </source>
</evidence>
<proteinExistence type="predicted"/>
<keyword evidence="4 5" id="KW-0472">Membrane</keyword>
<dbReference type="GO" id="GO:0070941">
    <property type="term" value="P:eisosome assembly"/>
    <property type="evidence" value="ECO:0007669"/>
    <property type="project" value="TreeGrafter"/>
</dbReference>
<evidence type="ECO:0000313" key="7">
    <source>
        <dbReference type="EMBL" id="KAK4202804.1"/>
    </source>
</evidence>
<dbReference type="Proteomes" id="UP001303160">
    <property type="component" value="Unassembled WGS sequence"/>
</dbReference>
<dbReference type="InterPro" id="IPR008253">
    <property type="entry name" value="Marvel"/>
</dbReference>
<dbReference type="InterPro" id="IPR052649">
    <property type="entry name" value="NCE102-like"/>
</dbReference>
<reference evidence="7" key="1">
    <citation type="journal article" date="2023" name="Mol. Phylogenet. Evol.">
        <title>Genome-scale phylogeny and comparative genomics of the fungal order Sordariales.</title>
        <authorList>
            <person name="Hensen N."/>
            <person name="Bonometti L."/>
            <person name="Westerberg I."/>
            <person name="Brannstrom I.O."/>
            <person name="Guillou S."/>
            <person name="Cros-Aarteil S."/>
            <person name="Calhoun S."/>
            <person name="Haridas S."/>
            <person name="Kuo A."/>
            <person name="Mondo S."/>
            <person name="Pangilinan J."/>
            <person name="Riley R."/>
            <person name="LaButti K."/>
            <person name="Andreopoulos B."/>
            <person name="Lipzen A."/>
            <person name="Chen C."/>
            <person name="Yan M."/>
            <person name="Daum C."/>
            <person name="Ng V."/>
            <person name="Clum A."/>
            <person name="Steindorff A."/>
            <person name="Ohm R.A."/>
            <person name="Martin F."/>
            <person name="Silar P."/>
            <person name="Natvig D.O."/>
            <person name="Lalanne C."/>
            <person name="Gautier V."/>
            <person name="Ament-Velasquez S.L."/>
            <person name="Kruys A."/>
            <person name="Hutchinson M.I."/>
            <person name="Powell A.J."/>
            <person name="Barry K."/>
            <person name="Miller A.N."/>
            <person name="Grigoriev I.V."/>
            <person name="Debuchy R."/>
            <person name="Gladieux P."/>
            <person name="Hiltunen Thoren M."/>
            <person name="Johannesson H."/>
        </authorList>
    </citation>
    <scope>NUCLEOTIDE SEQUENCE</scope>
    <source>
        <strain evidence="7">CBS 315.58</strain>
    </source>
</reference>
<feature type="transmembrane region" description="Helical" evidence="5">
    <location>
        <begin position="44"/>
        <end position="66"/>
    </location>
</feature>
<feature type="transmembrane region" description="Helical" evidence="5">
    <location>
        <begin position="72"/>
        <end position="98"/>
    </location>
</feature>